<dbReference type="InterPro" id="IPR011032">
    <property type="entry name" value="GroES-like_sf"/>
</dbReference>
<dbReference type="SUPFAM" id="SSF50129">
    <property type="entry name" value="GroES-like"/>
    <property type="match status" value="1"/>
</dbReference>
<dbReference type="GO" id="GO:0016651">
    <property type="term" value="F:oxidoreductase activity, acting on NAD(P)H"/>
    <property type="evidence" value="ECO:0007669"/>
    <property type="project" value="TreeGrafter"/>
</dbReference>
<dbReference type="InterPro" id="IPR036291">
    <property type="entry name" value="NAD(P)-bd_dom_sf"/>
</dbReference>
<feature type="domain" description="Enoyl reductase (ER)" evidence="4">
    <location>
        <begin position="7"/>
        <end position="306"/>
    </location>
</feature>
<dbReference type="Gene3D" id="3.40.50.720">
    <property type="entry name" value="NAD(P)-binding Rossmann-like Domain"/>
    <property type="match status" value="1"/>
</dbReference>
<accession>A0A839E2F6</accession>
<proteinExistence type="predicted"/>
<dbReference type="AlphaFoldDB" id="A0A839E2F6"/>
<dbReference type="Gene3D" id="3.90.180.10">
    <property type="entry name" value="Medium-chain alcohol dehydrogenases, catalytic domain"/>
    <property type="match status" value="1"/>
</dbReference>
<evidence type="ECO:0000256" key="3">
    <source>
        <dbReference type="SAM" id="MobiDB-lite"/>
    </source>
</evidence>
<dbReference type="CDD" id="cd05289">
    <property type="entry name" value="MDR_like_2"/>
    <property type="match status" value="1"/>
</dbReference>
<dbReference type="PANTHER" id="PTHR48106">
    <property type="entry name" value="QUINONE OXIDOREDUCTASE PIG3-RELATED"/>
    <property type="match status" value="1"/>
</dbReference>
<dbReference type="EMBL" id="JACGWZ010000007">
    <property type="protein sequence ID" value="MBA8827240.1"/>
    <property type="molecule type" value="Genomic_DNA"/>
</dbReference>
<keyword evidence="2" id="KW-0560">Oxidoreductase</keyword>
<dbReference type="InterPro" id="IPR013154">
    <property type="entry name" value="ADH-like_N"/>
</dbReference>
<dbReference type="GO" id="GO:0070402">
    <property type="term" value="F:NADPH binding"/>
    <property type="evidence" value="ECO:0007669"/>
    <property type="project" value="TreeGrafter"/>
</dbReference>
<reference evidence="5 6" key="1">
    <citation type="submission" date="2020-07" db="EMBL/GenBank/DDBJ databases">
        <title>Sequencing the genomes of 1000 actinobacteria strains.</title>
        <authorList>
            <person name="Klenk H.-P."/>
        </authorList>
    </citation>
    <scope>NUCLEOTIDE SEQUENCE [LARGE SCALE GENOMIC DNA]</scope>
    <source>
        <strain evidence="5 6">DSM 45975</strain>
    </source>
</reference>
<name>A0A839E2F6_9PSEU</name>
<evidence type="ECO:0000256" key="1">
    <source>
        <dbReference type="ARBA" id="ARBA00022857"/>
    </source>
</evidence>
<evidence type="ECO:0000313" key="5">
    <source>
        <dbReference type="EMBL" id="MBA8827240.1"/>
    </source>
</evidence>
<gene>
    <name evidence="5" type="ORF">FHX42_004624</name>
</gene>
<dbReference type="SMART" id="SM00829">
    <property type="entry name" value="PKS_ER"/>
    <property type="match status" value="1"/>
</dbReference>
<evidence type="ECO:0000259" key="4">
    <source>
        <dbReference type="SMART" id="SM00829"/>
    </source>
</evidence>
<dbReference type="PANTHER" id="PTHR48106:SF18">
    <property type="entry name" value="QUINONE OXIDOREDUCTASE PIG3"/>
    <property type="match status" value="1"/>
</dbReference>
<feature type="region of interest" description="Disordered" evidence="3">
    <location>
        <begin position="41"/>
        <end position="60"/>
    </location>
</feature>
<dbReference type="Pfam" id="PF13602">
    <property type="entry name" value="ADH_zinc_N_2"/>
    <property type="match status" value="1"/>
</dbReference>
<dbReference type="SUPFAM" id="SSF51735">
    <property type="entry name" value="NAD(P)-binding Rossmann-fold domains"/>
    <property type="match status" value="1"/>
</dbReference>
<dbReference type="Proteomes" id="UP000569329">
    <property type="component" value="Unassembled WGS sequence"/>
</dbReference>
<evidence type="ECO:0000313" key="6">
    <source>
        <dbReference type="Proteomes" id="UP000569329"/>
    </source>
</evidence>
<dbReference type="Pfam" id="PF08240">
    <property type="entry name" value="ADH_N"/>
    <property type="match status" value="1"/>
</dbReference>
<evidence type="ECO:0000256" key="2">
    <source>
        <dbReference type="ARBA" id="ARBA00023002"/>
    </source>
</evidence>
<keyword evidence="6" id="KW-1185">Reference proteome</keyword>
<protein>
    <submittedName>
        <fullName evidence="5">NADPH:quinone reductase-like Zn-dependent oxidoreductase</fullName>
    </submittedName>
</protein>
<keyword evidence="1" id="KW-0521">NADP</keyword>
<dbReference type="InterPro" id="IPR020843">
    <property type="entry name" value="ER"/>
</dbReference>
<sequence length="310" mass="32383">MGVTEFGGPEALDVVEAPEQHAGPGEVRISVRAATVNPTDTFTRNGARAEQLSQEPPPYVPGMDAAGVIDEIGEGVTGFATGDHVMAIVIPHGSHGAYADGLVVQAESVTHVPAGTDDVAASTLPMNGLTARLALDRLDLSPGSTLAVTGAAGAFGGYAIQLAKADGLRVVADASEQDTELVKQLGADIVVPRGEDVADRFREAVPEGVDGVADGAVLNERVVPAIRDGGGIATVRGFSTEAERGITYHPVWIYHYRNEQAKLDRLRQQVEQGAVTLRVARTFPATQASDAHRVLEDGGTRGRLVLEFPA</sequence>
<organism evidence="5 6">
    <name type="scientific">Halosaccharopolyspora lacisalsi</name>
    <dbReference type="NCBI Taxonomy" id="1000566"/>
    <lineage>
        <taxon>Bacteria</taxon>
        <taxon>Bacillati</taxon>
        <taxon>Actinomycetota</taxon>
        <taxon>Actinomycetes</taxon>
        <taxon>Pseudonocardiales</taxon>
        <taxon>Pseudonocardiaceae</taxon>
        <taxon>Halosaccharopolyspora</taxon>
    </lineage>
</organism>
<comment type="caution">
    <text evidence="5">The sequence shown here is derived from an EMBL/GenBank/DDBJ whole genome shotgun (WGS) entry which is preliminary data.</text>
</comment>